<evidence type="ECO:0000313" key="1">
    <source>
        <dbReference type="EMBL" id="KAJ6843957.1"/>
    </source>
</evidence>
<protein>
    <submittedName>
        <fullName evidence="1">L-type lectin-domain containing receptor kinase IV.2-like</fullName>
    </submittedName>
</protein>
<proteinExistence type="predicted"/>
<gene>
    <name evidence="1" type="ORF">M6B38_295255</name>
</gene>
<sequence length="120" mass="13493">MFALIIHPYLHRTRSQGSVLNARAIIVVACTGRIGRVEAIDIDTDMVVIDVLKLAFRIVSSSIPRTWLDAFPLLLKLNSPKYWVGSAVEKSVVCETTKTSPRPRITVHGDYRTNESSRER</sequence>
<keyword evidence="1" id="KW-0675">Receptor</keyword>
<reference evidence="1" key="2">
    <citation type="submission" date="2023-04" db="EMBL/GenBank/DDBJ databases">
        <authorList>
            <person name="Bruccoleri R.E."/>
            <person name="Oakeley E.J."/>
            <person name="Faust A.-M."/>
            <person name="Dessus-Babus S."/>
            <person name="Altorfer M."/>
            <person name="Burckhardt D."/>
            <person name="Oertli M."/>
            <person name="Naumann U."/>
            <person name="Petersen F."/>
            <person name="Wong J."/>
        </authorList>
    </citation>
    <scope>NUCLEOTIDE SEQUENCE</scope>
    <source>
        <strain evidence="1">GSM-AAB239-AS_SAM_17_03QT</strain>
        <tissue evidence="1">Leaf</tissue>
    </source>
</reference>
<comment type="caution">
    <text evidence="1">The sequence shown here is derived from an EMBL/GenBank/DDBJ whole genome shotgun (WGS) entry which is preliminary data.</text>
</comment>
<keyword evidence="2" id="KW-1185">Reference proteome</keyword>
<dbReference type="AlphaFoldDB" id="A0AAX6HTP6"/>
<dbReference type="Proteomes" id="UP001140949">
    <property type="component" value="Unassembled WGS sequence"/>
</dbReference>
<evidence type="ECO:0000313" key="2">
    <source>
        <dbReference type="Proteomes" id="UP001140949"/>
    </source>
</evidence>
<reference evidence="1" key="1">
    <citation type="journal article" date="2023" name="GigaByte">
        <title>Genome assembly of the bearded iris, Iris pallida Lam.</title>
        <authorList>
            <person name="Bruccoleri R.E."/>
            <person name="Oakeley E.J."/>
            <person name="Faust A.M.E."/>
            <person name="Altorfer M."/>
            <person name="Dessus-Babus S."/>
            <person name="Burckhardt D."/>
            <person name="Oertli M."/>
            <person name="Naumann U."/>
            <person name="Petersen F."/>
            <person name="Wong J."/>
        </authorList>
    </citation>
    <scope>NUCLEOTIDE SEQUENCE</scope>
    <source>
        <strain evidence="1">GSM-AAB239-AS_SAM_17_03QT</strain>
    </source>
</reference>
<name>A0AAX6HTP6_IRIPA</name>
<keyword evidence="1" id="KW-0418">Kinase</keyword>
<dbReference type="EMBL" id="JANAVB010006800">
    <property type="protein sequence ID" value="KAJ6843957.1"/>
    <property type="molecule type" value="Genomic_DNA"/>
</dbReference>
<keyword evidence="1" id="KW-0808">Transferase</keyword>
<organism evidence="1 2">
    <name type="scientific">Iris pallida</name>
    <name type="common">Sweet iris</name>
    <dbReference type="NCBI Taxonomy" id="29817"/>
    <lineage>
        <taxon>Eukaryota</taxon>
        <taxon>Viridiplantae</taxon>
        <taxon>Streptophyta</taxon>
        <taxon>Embryophyta</taxon>
        <taxon>Tracheophyta</taxon>
        <taxon>Spermatophyta</taxon>
        <taxon>Magnoliopsida</taxon>
        <taxon>Liliopsida</taxon>
        <taxon>Asparagales</taxon>
        <taxon>Iridaceae</taxon>
        <taxon>Iridoideae</taxon>
        <taxon>Irideae</taxon>
        <taxon>Iris</taxon>
    </lineage>
</organism>
<dbReference type="GO" id="GO:0016301">
    <property type="term" value="F:kinase activity"/>
    <property type="evidence" value="ECO:0007669"/>
    <property type="project" value="UniProtKB-KW"/>
</dbReference>
<accession>A0AAX6HTP6</accession>